<sequence length="80" mass="9159">MTSLPCYQMLRRFDIWPSRQTVKSRLQTTYIVKASSIVLAVLSTFAPPTPLRYKLIYDSLSLTLLQGFSPLNPLYFVTSL</sequence>
<keyword evidence="2" id="KW-1185">Reference proteome</keyword>
<evidence type="ECO:0000313" key="1">
    <source>
        <dbReference type="EMBL" id="KAK8893119.1"/>
    </source>
</evidence>
<protein>
    <submittedName>
        <fullName evidence="1">Uncharacterized protein</fullName>
    </submittedName>
</protein>
<evidence type="ECO:0000313" key="2">
    <source>
        <dbReference type="Proteomes" id="UP001470230"/>
    </source>
</evidence>
<accession>A0ABR2KPY5</accession>
<name>A0ABR2KPY5_9EUKA</name>
<dbReference type="EMBL" id="JAPFFF010000003">
    <property type="protein sequence ID" value="KAK8893119.1"/>
    <property type="molecule type" value="Genomic_DNA"/>
</dbReference>
<organism evidence="1 2">
    <name type="scientific">Tritrichomonas musculus</name>
    <dbReference type="NCBI Taxonomy" id="1915356"/>
    <lineage>
        <taxon>Eukaryota</taxon>
        <taxon>Metamonada</taxon>
        <taxon>Parabasalia</taxon>
        <taxon>Tritrichomonadida</taxon>
        <taxon>Tritrichomonadidae</taxon>
        <taxon>Tritrichomonas</taxon>
    </lineage>
</organism>
<gene>
    <name evidence="1" type="ORF">M9Y10_021534</name>
</gene>
<proteinExistence type="predicted"/>
<reference evidence="1 2" key="1">
    <citation type="submission" date="2024-04" db="EMBL/GenBank/DDBJ databases">
        <title>Tritrichomonas musculus Genome.</title>
        <authorList>
            <person name="Alves-Ferreira E."/>
            <person name="Grigg M."/>
            <person name="Lorenzi H."/>
            <person name="Galac M."/>
        </authorList>
    </citation>
    <scope>NUCLEOTIDE SEQUENCE [LARGE SCALE GENOMIC DNA]</scope>
    <source>
        <strain evidence="1 2">EAF2021</strain>
    </source>
</reference>
<dbReference type="Proteomes" id="UP001470230">
    <property type="component" value="Unassembled WGS sequence"/>
</dbReference>
<comment type="caution">
    <text evidence="1">The sequence shown here is derived from an EMBL/GenBank/DDBJ whole genome shotgun (WGS) entry which is preliminary data.</text>
</comment>